<evidence type="ECO:0000313" key="1">
    <source>
        <dbReference type="EMBL" id="KAG2577596.1"/>
    </source>
</evidence>
<comment type="caution">
    <text evidence="1">The sequence shown here is derived from an EMBL/GenBank/DDBJ whole genome shotgun (WGS) entry which is preliminary data.</text>
</comment>
<proteinExistence type="predicted"/>
<evidence type="ECO:0000313" key="2">
    <source>
        <dbReference type="Proteomes" id="UP000823388"/>
    </source>
</evidence>
<reference evidence="1" key="1">
    <citation type="submission" date="2020-05" db="EMBL/GenBank/DDBJ databases">
        <title>WGS assembly of Panicum virgatum.</title>
        <authorList>
            <person name="Lovell J.T."/>
            <person name="Jenkins J."/>
            <person name="Shu S."/>
            <person name="Juenger T.E."/>
            <person name="Schmutz J."/>
        </authorList>
    </citation>
    <scope>NUCLEOTIDE SEQUENCE</scope>
    <source>
        <strain evidence="1">AP13</strain>
    </source>
</reference>
<keyword evidence="2" id="KW-1185">Reference proteome</keyword>
<protein>
    <submittedName>
        <fullName evidence="1">Uncharacterized protein</fullName>
    </submittedName>
</protein>
<sequence>MDEPELGSNPTDAHSPVGPLSCRAPRIGGALAPQSASSAASVALLPYACHACLPLRALVTIAAVADRQKPSRSRRRCCIVRAPLHRAPRTSLPRTNPSCIVPMTPSRCPCALEALPSMSCARSPAPLQEQNAAALLDRRLYLLF</sequence>
<gene>
    <name evidence="1" type="ORF">PVAP13_6NG193500</name>
</gene>
<accession>A0A8T0QWR4</accession>
<organism evidence="1 2">
    <name type="scientific">Panicum virgatum</name>
    <name type="common">Blackwell switchgrass</name>
    <dbReference type="NCBI Taxonomy" id="38727"/>
    <lineage>
        <taxon>Eukaryota</taxon>
        <taxon>Viridiplantae</taxon>
        <taxon>Streptophyta</taxon>
        <taxon>Embryophyta</taxon>
        <taxon>Tracheophyta</taxon>
        <taxon>Spermatophyta</taxon>
        <taxon>Magnoliopsida</taxon>
        <taxon>Liliopsida</taxon>
        <taxon>Poales</taxon>
        <taxon>Poaceae</taxon>
        <taxon>PACMAD clade</taxon>
        <taxon>Panicoideae</taxon>
        <taxon>Panicodae</taxon>
        <taxon>Paniceae</taxon>
        <taxon>Panicinae</taxon>
        <taxon>Panicum</taxon>
        <taxon>Panicum sect. Hiantes</taxon>
    </lineage>
</organism>
<dbReference type="EMBL" id="CM029048">
    <property type="protein sequence ID" value="KAG2577596.1"/>
    <property type="molecule type" value="Genomic_DNA"/>
</dbReference>
<dbReference type="AlphaFoldDB" id="A0A8T0QWR4"/>
<dbReference type="Proteomes" id="UP000823388">
    <property type="component" value="Chromosome 6N"/>
</dbReference>
<name>A0A8T0QWR4_PANVG</name>